<dbReference type="CDD" id="cd16859">
    <property type="entry name" value="ING_ING4_5"/>
    <property type="match status" value="1"/>
</dbReference>
<dbReference type="PANTHER" id="PTHR10333">
    <property type="entry name" value="INHIBITOR OF GROWTH PROTEIN"/>
    <property type="match status" value="1"/>
</dbReference>
<dbReference type="InterPro" id="IPR028651">
    <property type="entry name" value="ING_fam"/>
</dbReference>
<dbReference type="Pfam" id="PF12998">
    <property type="entry name" value="ING"/>
    <property type="match status" value="2"/>
</dbReference>
<accession>A0A8H4VNP5</accession>
<proteinExistence type="predicted"/>
<evidence type="ECO:0000313" key="3">
    <source>
        <dbReference type="EMBL" id="KAF4614760.1"/>
    </source>
</evidence>
<feature type="region of interest" description="Disordered" evidence="1">
    <location>
        <begin position="110"/>
        <end position="157"/>
    </location>
</feature>
<reference evidence="3 4" key="1">
    <citation type="submission" date="2019-12" db="EMBL/GenBank/DDBJ databases">
        <authorList>
            <person name="Floudas D."/>
            <person name="Bentzer J."/>
            <person name="Ahren D."/>
            <person name="Johansson T."/>
            <person name="Persson P."/>
            <person name="Tunlid A."/>
        </authorList>
    </citation>
    <scope>NUCLEOTIDE SEQUENCE [LARGE SCALE GENOMIC DNA]</scope>
    <source>
        <strain evidence="3 4">CBS 102.39</strain>
    </source>
</reference>
<comment type="caution">
    <text evidence="3">The sequence shown here is derived from an EMBL/GenBank/DDBJ whole genome shotgun (WGS) entry which is preliminary data.</text>
</comment>
<protein>
    <recommendedName>
        <fullName evidence="2">Inhibitor of growth protein N-terminal histone-binding domain-containing protein</fullName>
    </recommendedName>
</protein>
<dbReference type="EMBL" id="JAACJL010000044">
    <property type="protein sequence ID" value="KAF4614760.1"/>
    <property type="molecule type" value="Genomic_DNA"/>
</dbReference>
<dbReference type="Gene3D" id="6.10.140.1740">
    <property type="match status" value="1"/>
</dbReference>
<name>A0A8H4VNP5_9AGAR</name>
<dbReference type="Proteomes" id="UP000521872">
    <property type="component" value="Unassembled WGS sequence"/>
</dbReference>
<keyword evidence="4" id="KW-1185">Reference proteome</keyword>
<dbReference type="InterPro" id="IPR024610">
    <property type="entry name" value="ING_N_histone-binding"/>
</dbReference>
<feature type="domain" description="Inhibitor of growth protein N-terminal histone-binding" evidence="2">
    <location>
        <begin position="48"/>
        <end position="205"/>
    </location>
</feature>
<dbReference type="AlphaFoldDB" id="A0A8H4VNP5"/>
<organism evidence="3 4">
    <name type="scientific">Agrocybe pediades</name>
    <dbReference type="NCBI Taxonomy" id="84607"/>
    <lineage>
        <taxon>Eukaryota</taxon>
        <taxon>Fungi</taxon>
        <taxon>Dikarya</taxon>
        <taxon>Basidiomycota</taxon>
        <taxon>Agaricomycotina</taxon>
        <taxon>Agaricomycetes</taxon>
        <taxon>Agaricomycetidae</taxon>
        <taxon>Agaricales</taxon>
        <taxon>Agaricineae</taxon>
        <taxon>Strophariaceae</taxon>
        <taxon>Agrocybe</taxon>
    </lineage>
</organism>
<gene>
    <name evidence="3" type="ORF">D9613_002859</name>
</gene>
<feature type="compositionally biased region" description="Polar residues" evidence="1">
    <location>
        <begin position="133"/>
        <end position="150"/>
    </location>
</feature>
<evidence type="ECO:0000256" key="1">
    <source>
        <dbReference type="SAM" id="MobiDB-lite"/>
    </source>
</evidence>
<sequence length="324" mass="36004">MSPRKRKAEQAFPADDLQVQPVVSEMSSVAEERDNQIDEKEQEAWQAIREAHYEAIEQLPLTLQRQLSLMRQLDEQTISCTSSLIPALKKYIHQRRAMAGISEDVVNGVVVSNPPGTANPTSPEDVHREDRSTTSSLPSESAPRNSSSPEKNCKQSEAARELLSHVAWMSDELLRASQEKVNLAQANHDMVERHIRLLDQAIKEQEAALSANTSVSSNALVSQLPELVVPKYTHKSRNGTRSAHEMDILSNVVDVSVGATSKPTILSRLSGTPQDMQKETTSLTITLPATQPTEELYCYCNRVSFGEVSLYSSNLALFYEIYRG</sequence>
<evidence type="ECO:0000313" key="4">
    <source>
        <dbReference type="Proteomes" id="UP000521872"/>
    </source>
</evidence>
<evidence type="ECO:0000259" key="2">
    <source>
        <dbReference type="SMART" id="SM01408"/>
    </source>
</evidence>
<dbReference type="SMART" id="SM01408">
    <property type="entry name" value="ING"/>
    <property type="match status" value="1"/>
</dbReference>